<dbReference type="InterPro" id="IPR000182">
    <property type="entry name" value="GNAT_dom"/>
</dbReference>
<dbReference type="EMBL" id="WPIN01000017">
    <property type="protein sequence ID" value="MVM34708.1"/>
    <property type="molecule type" value="Genomic_DNA"/>
</dbReference>
<dbReference type="InterPro" id="IPR016181">
    <property type="entry name" value="Acyl_CoA_acyltransferase"/>
</dbReference>
<name>A0A7K1SLR2_9BACT</name>
<dbReference type="PROSITE" id="PS51186">
    <property type="entry name" value="GNAT"/>
    <property type="match status" value="1"/>
</dbReference>
<keyword evidence="3" id="KW-1185">Reference proteome</keyword>
<evidence type="ECO:0000259" key="1">
    <source>
        <dbReference type="PROSITE" id="PS51186"/>
    </source>
</evidence>
<evidence type="ECO:0000313" key="3">
    <source>
        <dbReference type="Proteomes" id="UP000436006"/>
    </source>
</evidence>
<feature type="domain" description="N-acetyltransferase" evidence="1">
    <location>
        <begin position="7"/>
        <end position="167"/>
    </location>
</feature>
<comment type="caution">
    <text evidence="2">The sequence shown here is derived from an EMBL/GenBank/DDBJ whole genome shotgun (WGS) entry which is preliminary data.</text>
</comment>
<proteinExistence type="predicted"/>
<gene>
    <name evidence="2" type="ORF">GO755_32065</name>
</gene>
<dbReference type="AlphaFoldDB" id="A0A7K1SLR2"/>
<dbReference type="InterPro" id="IPR051531">
    <property type="entry name" value="N-acetyltransferase"/>
</dbReference>
<dbReference type="SUPFAM" id="SSF55729">
    <property type="entry name" value="Acyl-CoA N-acyltransferases (Nat)"/>
    <property type="match status" value="1"/>
</dbReference>
<accession>A0A7K1SLR2</accession>
<dbReference type="Proteomes" id="UP000436006">
    <property type="component" value="Unassembled WGS sequence"/>
</dbReference>
<protein>
    <submittedName>
        <fullName evidence="2">GNAT family N-acetyltransferase</fullName>
    </submittedName>
</protein>
<dbReference type="RefSeq" id="WP_157589524.1">
    <property type="nucleotide sequence ID" value="NZ_WPIN01000017.1"/>
</dbReference>
<sequence>MLETERLLLDKLTVEDAPFMLELLNTPLWLTFIGDRGVRTLEDARKYILNGAIKSYEQFGFGPFLIRLKSSETPVGMCGLFKRDTLEDIDIGFAFLPDSIGKGYGFEAATAVMTYARDVLSATRIVGITNPDNQNSIHLLEKLGFHFERRVHLSAGDEVLLFATSVDSL</sequence>
<dbReference type="PANTHER" id="PTHR43792:SF1">
    <property type="entry name" value="N-ACETYLTRANSFERASE DOMAIN-CONTAINING PROTEIN"/>
    <property type="match status" value="1"/>
</dbReference>
<organism evidence="2 3">
    <name type="scientific">Spirosoma arboris</name>
    <dbReference type="NCBI Taxonomy" id="2682092"/>
    <lineage>
        <taxon>Bacteria</taxon>
        <taxon>Pseudomonadati</taxon>
        <taxon>Bacteroidota</taxon>
        <taxon>Cytophagia</taxon>
        <taxon>Cytophagales</taxon>
        <taxon>Cytophagaceae</taxon>
        <taxon>Spirosoma</taxon>
    </lineage>
</organism>
<evidence type="ECO:0000313" key="2">
    <source>
        <dbReference type="EMBL" id="MVM34708.1"/>
    </source>
</evidence>
<dbReference type="Pfam" id="PF13302">
    <property type="entry name" value="Acetyltransf_3"/>
    <property type="match status" value="1"/>
</dbReference>
<dbReference type="Gene3D" id="3.40.630.30">
    <property type="match status" value="1"/>
</dbReference>
<reference evidence="2 3" key="1">
    <citation type="submission" date="2019-12" db="EMBL/GenBank/DDBJ databases">
        <title>Spirosoma sp. HMF4905 genome sequencing and assembly.</title>
        <authorList>
            <person name="Kang H."/>
            <person name="Cha I."/>
            <person name="Kim H."/>
            <person name="Joh K."/>
        </authorList>
    </citation>
    <scope>NUCLEOTIDE SEQUENCE [LARGE SCALE GENOMIC DNA]</scope>
    <source>
        <strain evidence="2 3">HMF4905</strain>
    </source>
</reference>
<keyword evidence="2" id="KW-0808">Transferase</keyword>
<dbReference type="GO" id="GO:0016747">
    <property type="term" value="F:acyltransferase activity, transferring groups other than amino-acyl groups"/>
    <property type="evidence" value="ECO:0007669"/>
    <property type="project" value="InterPro"/>
</dbReference>
<dbReference type="PANTHER" id="PTHR43792">
    <property type="entry name" value="GNAT FAMILY, PUTATIVE (AFU_ORTHOLOGUE AFUA_3G00765)-RELATED-RELATED"/>
    <property type="match status" value="1"/>
</dbReference>